<feature type="region of interest" description="Disordered" evidence="2">
    <location>
        <begin position="309"/>
        <end position="330"/>
    </location>
</feature>
<evidence type="ECO:0000313" key="4">
    <source>
        <dbReference type="EMBL" id="THH19728.1"/>
    </source>
</evidence>
<dbReference type="PROSITE" id="PS50404">
    <property type="entry name" value="GST_NTER"/>
    <property type="match status" value="1"/>
</dbReference>
<sequence length="357" mass="38960">MATSTKVVPKAVLYYDPHHVWSSAVRLALEEKGYGDDEVDLKMVDLAKGQNFSPSFLRLNPKGTLPALIVPFENTLPAEIESRYKAVTDTTAIVELLDRSRSAMSRTHTTSFAPAPVLSPATISLSGVSKTIIDLVHAGPASPELLFYMNARDSSTLHSVSKTVLPFLRGRCDALDRYLSDNKSSSISVSEKTKTFWLEKKRATEEMLITMSDAGKADAELSDAGKKYRQDYFDNTKAAWEVGLALVLTKLTKELVGPYALGDQFSIADIHIVAWLAWLIKLSGGSTMDNGADAIRKLEQHVGGGFRLPKDAFPPSSQAPSSEGTTPTNPVAQAKLSIIWDNVKERPSWKKVYGGNA</sequence>
<dbReference type="Gene3D" id="3.40.30.10">
    <property type="entry name" value="Glutaredoxin"/>
    <property type="match status" value="1"/>
</dbReference>
<dbReference type="SUPFAM" id="SSF47616">
    <property type="entry name" value="GST C-terminal domain-like"/>
    <property type="match status" value="1"/>
</dbReference>
<feature type="domain" description="GST N-terminal" evidence="3">
    <location>
        <begin position="9"/>
        <end position="105"/>
    </location>
</feature>
<dbReference type="CDD" id="cd00570">
    <property type="entry name" value="GST_N_family"/>
    <property type="match status" value="1"/>
</dbReference>
<dbReference type="Pfam" id="PF13409">
    <property type="entry name" value="GST_N_2"/>
    <property type="match status" value="1"/>
</dbReference>
<evidence type="ECO:0000256" key="1">
    <source>
        <dbReference type="ARBA" id="ARBA00007409"/>
    </source>
</evidence>
<dbReference type="EMBL" id="SGPL01000037">
    <property type="protein sequence ID" value="THH19728.1"/>
    <property type="molecule type" value="Genomic_DNA"/>
</dbReference>
<accession>A0A4S4M5H1</accession>
<dbReference type="PANTHER" id="PTHR44051">
    <property type="entry name" value="GLUTATHIONE S-TRANSFERASE-RELATED"/>
    <property type="match status" value="1"/>
</dbReference>
<dbReference type="InterPro" id="IPR004045">
    <property type="entry name" value="Glutathione_S-Trfase_N"/>
</dbReference>
<proteinExistence type="inferred from homology"/>
<dbReference type="AlphaFoldDB" id="A0A4S4M5H1"/>
<dbReference type="Proteomes" id="UP000310158">
    <property type="component" value="Unassembled WGS sequence"/>
</dbReference>
<dbReference type="PANTHER" id="PTHR44051:SF8">
    <property type="entry name" value="GLUTATHIONE S-TRANSFERASE GSTA"/>
    <property type="match status" value="1"/>
</dbReference>
<gene>
    <name evidence="4" type="ORF">EW146_g1481</name>
</gene>
<dbReference type="InterPro" id="IPR036282">
    <property type="entry name" value="Glutathione-S-Trfase_C_sf"/>
</dbReference>
<name>A0A4S4M5H1_9AGAM</name>
<reference evidence="4 5" key="1">
    <citation type="submission" date="2019-02" db="EMBL/GenBank/DDBJ databases">
        <title>Genome sequencing of the rare red list fungi Bondarzewia mesenterica.</title>
        <authorList>
            <person name="Buettner E."/>
            <person name="Kellner H."/>
        </authorList>
    </citation>
    <scope>NUCLEOTIDE SEQUENCE [LARGE SCALE GENOMIC DNA]</scope>
    <source>
        <strain evidence="4 5">DSM 108281</strain>
    </source>
</reference>
<evidence type="ECO:0000259" key="3">
    <source>
        <dbReference type="PROSITE" id="PS50404"/>
    </source>
</evidence>
<dbReference type="Pfam" id="PF00043">
    <property type="entry name" value="GST_C"/>
    <property type="match status" value="1"/>
</dbReference>
<comment type="caution">
    <text evidence="4">The sequence shown here is derived from an EMBL/GenBank/DDBJ whole genome shotgun (WGS) entry which is preliminary data.</text>
</comment>
<evidence type="ECO:0000313" key="5">
    <source>
        <dbReference type="Proteomes" id="UP000310158"/>
    </source>
</evidence>
<comment type="similarity">
    <text evidence="1">Belongs to the GST superfamily.</text>
</comment>
<feature type="compositionally biased region" description="Polar residues" evidence="2">
    <location>
        <begin position="315"/>
        <end position="330"/>
    </location>
</feature>
<dbReference type="OrthoDB" id="412788at2759"/>
<organism evidence="4 5">
    <name type="scientific">Bondarzewia mesenterica</name>
    <dbReference type="NCBI Taxonomy" id="1095465"/>
    <lineage>
        <taxon>Eukaryota</taxon>
        <taxon>Fungi</taxon>
        <taxon>Dikarya</taxon>
        <taxon>Basidiomycota</taxon>
        <taxon>Agaricomycotina</taxon>
        <taxon>Agaricomycetes</taxon>
        <taxon>Russulales</taxon>
        <taxon>Bondarzewiaceae</taxon>
        <taxon>Bondarzewia</taxon>
    </lineage>
</organism>
<dbReference type="SUPFAM" id="SSF52833">
    <property type="entry name" value="Thioredoxin-like"/>
    <property type="match status" value="1"/>
</dbReference>
<evidence type="ECO:0000256" key="2">
    <source>
        <dbReference type="SAM" id="MobiDB-lite"/>
    </source>
</evidence>
<protein>
    <recommendedName>
        <fullName evidence="3">GST N-terminal domain-containing protein</fullName>
    </recommendedName>
</protein>
<dbReference type="CDD" id="cd00299">
    <property type="entry name" value="GST_C_family"/>
    <property type="match status" value="1"/>
</dbReference>
<dbReference type="InterPro" id="IPR036249">
    <property type="entry name" value="Thioredoxin-like_sf"/>
</dbReference>
<keyword evidence="5" id="KW-1185">Reference proteome</keyword>
<dbReference type="InterPro" id="IPR004046">
    <property type="entry name" value="GST_C"/>
</dbReference>